<evidence type="ECO:0000256" key="1">
    <source>
        <dbReference type="SAM" id="SignalP"/>
    </source>
</evidence>
<dbReference type="InterPro" id="IPR011059">
    <property type="entry name" value="Metal-dep_hydrolase_composite"/>
</dbReference>
<dbReference type="InterPro" id="IPR032466">
    <property type="entry name" value="Metal_Hydrolase"/>
</dbReference>
<dbReference type="Gene3D" id="3.20.20.140">
    <property type="entry name" value="Metal-dependent hydrolases"/>
    <property type="match status" value="2"/>
</dbReference>
<dbReference type="InterPro" id="IPR051781">
    <property type="entry name" value="Metallo-dep_Hydrolase"/>
</dbReference>
<name>A0AAE0IUM0_9PEZI</name>
<feature type="domain" description="Amidohydrolase-related" evidence="2">
    <location>
        <begin position="281"/>
        <end position="359"/>
    </location>
</feature>
<evidence type="ECO:0000313" key="3">
    <source>
        <dbReference type="EMBL" id="KAK3331598.1"/>
    </source>
</evidence>
<dbReference type="GO" id="GO:0016810">
    <property type="term" value="F:hydrolase activity, acting on carbon-nitrogen (but not peptide) bonds"/>
    <property type="evidence" value="ECO:0007669"/>
    <property type="project" value="InterPro"/>
</dbReference>
<evidence type="ECO:0000313" key="4">
    <source>
        <dbReference type="Proteomes" id="UP001286456"/>
    </source>
</evidence>
<evidence type="ECO:0000259" key="2">
    <source>
        <dbReference type="Pfam" id="PF01979"/>
    </source>
</evidence>
<proteinExistence type="predicted"/>
<reference evidence="3" key="1">
    <citation type="journal article" date="2023" name="Mol. Phylogenet. Evol.">
        <title>Genome-scale phylogeny and comparative genomics of the fungal order Sordariales.</title>
        <authorList>
            <person name="Hensen N."/>
            <person name="Bonometti L."/>
            <person name="Westerberg I."/>
            <person name="Brannstrom I.O."/>
            <person name="Guillou S."/>
            <person name="Cros-Aarteil S."/>
            <person name="Calhoun S."/>
            <person name="Haridas S."/>
            <person name="Kuo A."/>
            <person name="Mondo S."/>
            <person name="Pangilinan J."/>
            <person name="Riley R."/>
            <person name="LaButti K."/>
            <person name="Andreopoulos B."/>
            <person name="Lipzen A."/>
            <person name="Chen C."/>
            <person name="Yan M."/>
            <person name="Daum C."/>
            <person name="Ng V."/>
            <person name="Clum A."/>
            <person name="Steindorff A."/>
            <person name="Ohm R.A."/>
            <person name="Martin F."/>
            <person name="Silar P."/>
            <person name="Natvig D.O."/>
            <person name="Lalanne C."/>
            <person name="Gautier V."/>
            <person name="Ament-Velasquez S.L."/>
            <person name="Kruys A."/>
            <person name="Hutchinson M.I."/>
            <person name="Powell A.J."/>
            <person name="Barry K."/>
            <person name="Miller A.N."/>
            <person name="Grigoriev I.V."/>
            <person name="Debuchy R."/>
            <person name="Gladieux P."/>
            <person name="Hiltunen Thoren M."/>
            <person name="Johannesson H."/>
        </authorList>
    </citation>
    <scope>NUCLEOTIDE SEQUENCE</scope>
    <source>
        <strain evidence="3">SMH4131-1</strain>
    </source>
</reference>
<reference evidence="3" key="2">
    <citation type="submission" date="2023-06" db="EMBL/GenBank/DDBJ databases">
        <authorList>
            <consortium name="Lawrence Berkeley National Laboratory"/>
            <person name="Haridas S."/>
            <person name="Hensen N."/>
            <person name="Bonometti L."/>
            <person name="Westerberg I."/>
            <person name="Brannstrom I.O."/>
            <person name="Guillou S."/>
            <person name="Cros-Aarteil S."/>
            <person name="Calhoun S."/>
            <person name="Kuo A."/>
            <person name="Mondo S."/>
            <person name="Pangilinan J."/>
            <person name="Riley R."/>
            <person name="Labutti K."/>
            <person name="Andreopoulos B."/>
            <person name="Lipzen A."/>
            <person name="Chen C."/>
            <person name="Yanf M."/>
            <person name="Daum C."/>
            <person name="Ng V."/>
            <person name="Clum A."/>
            <person name="Steindorff A."/>
            <person name="Ohm R."/>
            <person name="Martin F."/>
            <person name="Silar P."/>
            <person name="Natvig D."/>
            <person name="Lalanne C."/>
            <person name="Gautier V."/>
            <person name="Ament-Velasquez S.L."/>
            <person name="Kruys A."/>
            <person name="Hutchinson M.I."/>
            <person name="Powell A.J."/>
            <person name="Barry K."/>
            <person name="Miller A.N."/>
            <person name="Grigoriev I.V."/>
            <person name="Debuchy R."/>
            <person name="Gladieux P."/>
            <person name="Thoren M.H."/>
            <person name="Johannesson H."/>
        </authorList>
    </citation>
    <scope>NUCLEOTIDE SEQUENCE</scope>
    <source>
        <strain evidence="3">SMH4131-1</strain>
    </source>
</reference>
<gene>
    <name evidence="3" type="ORF">B0T19DRAFT_455847</name>
</gene>
<organism evidence="3 4">
    <name type="scientific">Cercophora scortea</name>
    <dbReference type="NCBI Taxonomy" id="314031"/>
    <lineage>
        <taxon>Eukaryota</taxon>
        <taxon>Fungi</taxon>
        <taxon>Dikarya</taxon>
        <taxon>Ascomycota</taxon>
        <taxon>Pezizomycotina</taxon>
        <taxon>Sordariomycetes</taxon>
        <taxon>Sordariomycetidae</taxon>
        <taxon>Sordariales</taxon>
        <taxon>Lasiosphaeriaceae</taxon>
        <taxon>Cercophora</taxon>
    </lineage>
</organism>
<sequence>MKLQHLVLAFTAALSHYSEACLEHLKERTDVPPLPRKHHPAPRTKTAITNVRVFDGEHISPPRRVIIDGAFISTDPTNIQTVIDAGGRVLIPGLIDSHVHVSTIQDLEALTSFGVTTAMVMACYNYTTCATLRALDDGLCTFHSAGVPAVAPGSKHSKIVNGSLLLLPTDDPAAVVAHTFNNGSDFFKISMTHAAYIDALQQAALSSTDGIQHIPADGPLPSPLNITFHPHQFLTPTLNIFQYAFSNPAILAFLGRSPTDKTNSYANAVTNLNTLRPHIPILAGTDAFGLLVPGINIPFGLTLHYELQNLVEAGFTPAEALRAATVVAARHHRLLNRGVIAPGKRADLVLLNSDPLVDVRNTLDIARVWEGEGSC</sequence>
<dbReference type="Pfam" id="PF01979">
    <property type="entry name" value="Amidohydro_1"/>
    <property type="match status" value="1"/>
</dbReference>
<accession>A0AAE0IUM0</accession>
<keyword evidence="4" id="KW-1185">Reference proteome</keyword>
<dbReference type="Proteomes" id="UP001286456">
    <property type="component" value="Unassembled WGS sequence"/>
</dbReference>
<comment type="caution">
    <text evidence="3">The sequence shown here is derived from an EMBL/GenBank/DDBJ whole genome shotgun (WGS) entry which is preliminary data.</text>
</comment>
<dbReference type="EMBL" id="JAUEPO010000002">
    <property type="protein sequence ID" value="KAK3331598.1"/>
    <property type="molecule type" value="Genomic_DNA"/>
</dbReference>
<dbReference type="SUPFAM" id="SSF51556">
    <property type="entry name" value="Metallo-dependent hydrolases"/>
    <property type="match status" value="1"/>
</dbReference>
<dbReference type="PANTHER" id="PTHR43135:SF3">
    <property type="entry name" value="ALPHA-D-RIBOSE 1-METHYLPHOSPHONATE 5-TRIPHOSPHATE DIPHOSPHATASE"/>
    <property type="match status" value="1"/>
</dbReference>
<dbReference type="SUPFAM" id="SSF51338">
    <property type="entry name" value="Composite domain of metallo-dependent hydrolases"/>
    <property type="match status" value="1"/>
</dbReference>
<dbReference type="AlphaFoldDB" id="A0AAE0IUM0"/>
<feature type="signal peptide" evidence="1">
    <location>
        <begin position="1"/>
        <end position="20"/>
    </location>
</feature>
<keyword evidence="1" id="KW-0732">Signal</keyword>
<dbReference type="InterPro" id="IPR006680">
    <property type="entry name" value="Amidohydro-rel"/>
</dbReference>
<feature type="chain" id="PRO_5042014166" description="Amidohydrolase-related domain-containing protein" evidence="1">
    <location>
        <begin position="21"/>
        <end position="375"/>
    </location>
</feature>
<protein>
    <recommendedName>
        <fullName evidence="2">Amidohydrolase-related domain-containing protein</fullName>
    </recommendedName>
</protein>
<dbReference type="PANTHER" id="PTHR43135">
    <property type="entry name" value="ALPHA-D-RIBOSE 1-METHYLPHOSPHONATE 5-TRIPHOSPHATE DIPHOSPHATASE"/>
    <property type="match status" value="1"/>
</dbReference>